<proteinExistence type="predicted"/>
<feature type="domain" description="Barwin" evidence="4">
    <location>
        <begin position="250"/>
        <end position="294"/>
    </location>
</feature>
<dbReference type="Pfam" id="PF00967">
    <property type="entry name" value="Barwin"/>
    <property type="match status" value="1"/>
</dbReference>
<dbReference type="Proteomes" id="UP000002748">
    <property type="component" value="Unassembled WGS sequence"/>
</dbReference>
<dbReference type="PANTHER" id="PTHR31836:SF28">
    <property type="entry name" value="SRCR DOMAIN-CONTAINING PROTEIN-RELATED"/>
    <property type="match status" value="1"/>
</dbReference>
<dbReference type="HOGENOM" id="CLU_046371_0_0_1"/>
<dbReference type="InterPro" id="IPR001153">
    <property type="entry name" value="Barwin_dom"/>
</dbReference>
<dbReference type="GO" id="GO:0042742">
    <property type="term" value="P:defense response to bacterium"/>
    <property type="evidence" value="ECO:0007669"/>
    <property type="project" value="InterPro"/>
</dbReference>
<evidence type="ECO:0000256" key="3">
    <source>
        <dbReference type="SAM" id="SignalP"/>
    </source>
</evidence>
<dbReference type="EMBL" id="ALBS01000206">
    <property type="protein sequence ID" value="EJT48352.1"/>
    <property type="molecule type" value="Genomic_DNA"/>
</dbReference>
<feature type="region of interest" description="Disordered" evidence="2">
    <location>
        <begin position="101"/>
        <end position="206"/>
    </location>
</feature>
<dbReference type="InterPro" id="IPR051477">
    <property type="entry name" value="Expansin_CellWall"/>
</dbReference>
<feature type="chain" id="PRO_5003787468" evidence="3">
    <location>
        <begin position="18"/>
        <end position="322"/>
    </location>
</feature>
<name>J6EZQ1_TRIAS</name>
<dbReference type="KEGG" id="tasa:A1Q1_02635"/>
<dbReference type="GO" id="GO:0050832">
    <property type="term" value="P:defense response to fungus"/>
    <property type="evidence" value="ECO:0007669"/>
    <property type="project" value="InterPro"/>
</dbReference>
<feature type="compositionally biased region" description="Basic and acidic residues" evidence="2">
    <location>
        <begin position="162"/>
        <end position="177"/>
    </location>
</feature>
<dbReference type="VEuPathDB" id="FungiDB:A1Q1_02635"/>
<dbReference type="RefSeq" id="XP_014179371.1">
    <property type="nucleotide sequence ID" value="XM_014323896.1"/>
</dbReference>
<dbReference type="OrthoDB" id="406505at2759"/>
<feature type="compositionally biased region" description="Low complexity" evidence="2">
    <location>
        <begin position="109"/>
        <end position="129"/>
    </location>
</feature>
<dbReference type="PANTHER" id="PTHR31836">
    <property type="match status" value="1"/>
</dbReference>
<evidence type="ECO:0000259" key="4">
    <source>
        <dbReference type="Pfam" id="PF00967"/>
    </source>
</evidence>
<gene>
    <name evidence="5" type="ORF">A1Q1_02635</name>
</gene>
<feature type="compositionally biased region" description="Low complexity" evidence="2">
    <location>
        <begin position="144"/>
        <end position="158"/>
    </location>
</feature>
<organism evidence="5 6">
    <name type="scientific">Trichosporon asahii var. asahii (strain ATCC 90039 / CBS 2479 / JCM 2466 / KCTC 7840 / NBRC 103889/ NCYC 2677 / UAMH 7654)</name>
    <name type="common">Yeast</name>
    <dbReference type="NCBI Taxonomy" id="1186058"/>
    <lineage>
        <taxon>Eukaryota</taxon>
        <taxon>Fungi</taxon>
        <taxon>Dikarya</taxon>
        <taxon>Basidiomycota</taxon>
        <taxon>Agaricomycotina</taxon>
        <taxon>Tremellomycetes</taxon>
        <taxon>Trichosporonales</taxon>
        <taxon>Trichosporonaceae</taxon>
        <taxon>Trichosporon</taxon>
    </lineage>
</organism>
<dbReference type="AlphaFoldDB" id="J6EZQ1"/>
<sequence>MYASLLTIALAASSVAAAPLQARDYANKNDNLEDYAQYHTRCLASSCPDKHNDQTGFFQDCCRPLKKGDLESVGGDVEKWYKNNGKDRCWPGAEAIAAAEERVKKNDSKSSAVPSASSASAPAATSDAAQPGDNAGAEYFDAGASSSAAPSSTSTEAPKPSPTEEAKKEEPKQEENKGNQGGGEVRTGIATHFTPWDGTDKAMGGSDMDDPHCGKDYKWSMYGGLQGNWVALESSLYKQGGLSSEGVSGFCGKTVRITNKKTGATVDASILDSCPSCHNQGDIDVSPNVFNQLQNIVTIPFDSDDQPSNDPGELEVEWQILG</sequence>
<evidence type="ECO:0000313" key="5">
    <source>
        <dbReference type="EMBL" id="EJT48352.1"/>
    </source>
</evidence>
<evidence type="ECO:0000256" key="2">
    <source>
        <dbReference type="SAM" id="MobiDB-lite"/>
    </source>
</evidence>
<dbReference type="CDD" id="cd22191">
    <property type="entry name" value="DPBB_RlpA_EXP_N-like"/>
    <property type="match status" value="1"/>
</dbReference>
<reference evidence="5 6" key="1">
    <citation type="journal article" date="2012" name="Eukaryot. Cell">
        <title>Draft genome sequence of CBS 2479, the standard type strain of Trichosporon asahii.</title>
        <authorList>
            <person name="Yang R.Y."/>
            <person name="Li H.T."/>
            <person name="Zhu H."/>
            <person name="Zhou G.P."/>
            <person name="Wang M."/>
            <person name="Wang L."/>
        </authorList>
    </citation>
    <scope>NUCLEOTIDE SEQUENCE [LARGE SCALE GENOMIC DNA]</scope>
    <source>
        <strain evidence="6">ATCC 90039 / CBS 2479 / JCM 2466 / KCTC 7840 / NCYC 2677 / UAMH 7654</strain>
    </source>
</reference>
<keyword evidence="1 3" id="KW-0732">Signal</keyword>
<evidence type="ECO:0000313" key="6">
    <source>
        <dbReference type="Proteomes" id="UP000002748"/>
    </source>
</evidence>
<feature type="signal peptide" evidence="3">
    <location>
        <begin position="1"/>
        <end position="17"/>
    </location>
</feature>
<dbReference type="InterPro" id="IPR036908">
    <property type="entry name" value="RlpA-like_sf"/>
</dbReference>
<comment type="caution">
    <text evidence="5">The sequence shown here is derived from an EMBL/GenBank/DDBJ whole genome shotgun (WGS) entry which is preliminary data.</text>
</comment>
<dbReference type="Gene3D" id="2.40.40.10">
    <property type="entry name" value="RlpA-like domain"/>
    <property type="match status" value="1"/>
</dbReference>
<accession>J6EZQ1</accession>
<evidence type="ECO:0000256" key="1">
    <source>
        <dbReference type="ARBA" id="ARBA00022729"/>
    </source>
</evidence>
<protein>
    <submittedName>
        <fullName evidence="5">Non-Catalytic module family EXPN protein</fullName>
    </submittedName>
</protein>
<dbReference type="SUPFAM" id="SSF50685">
    <property type="entry name" value="Barwin-like endoglucanases"/>
    <property type="match status" value="1"/>
</dbReference>
<dbReference type="GeneID" id="25986148"/>